<dbReference type="PROSITE" id="PS00108">
    <property type="entry name" value="PROTEIN_KINASE_ST"/>
    <property type="match status" value="1"/>
</dbReference>
<dbReference type="FunFam" id="1.10.510.10:FF:000571">
    <property type="entry name" value="Maternal embryonic leucine zipper kinase"/>
    <property type="match status" value="1"/>
</dbReference>
<dbReference type="EMBL" id="BLQM01000055">
    <property type="protein sequence ID" value="GMH57056.1"/>
    <property type="molecule type" value="Genomic_DNA"/>
</dbReference>
<keyword evidence="1 7" id="KW-0723">Serine/threonine-protein kinase</keyword>
<dbReference type="PANTHER" id="PTHR24353:SF37">
    <property type="entry name" value="CAMP-DEPENDENT PROTEIN KINASE CATALYTIC SUBUNIT PRKX"/>
    <property type="match status" value="1"/>
</dbReference>
<organism evidence="11 12">
    <name type="scientific">Triparma laevis f. inornata</name>
    <dbReference type="NCBI Taxonomy" id="1714386"/>
    <lineage>
        <taxon>Eukaryota</taxon>
        <taxon>Sar</taxon>
        <taxon>Stramenopiles</taxon>
        <taxon>Ochrophyta</taxon>
        <taxon>Bolidophyceae</taxon>
        <taxon>Parmales</taxon>
        <taxon>Triparmaceae</taxon>
        <taxon>Triparma</taxon>
    </lineage>
</organism>
<feature type="binding site" evidence="6">
    <location>
        <position position="172"/>
    </location>
    <ligand>
        <name>ATP</name>
        <dbReference type="ChEBI" id="CHEBI:30616"/>
    </ligand>
</feature>
<dbReference type="PROSITE" id="PS50011">
    <property type="entry name" value="PROTEIN_KINASE_DOM"/>
    <property type="match status" value="1"/>
</dbReference>
<dbReference type="Gene3D" id="1.10.510.10">
    <property type="entry name" value="Transferase(Phosphotransferase) domain 1"/>
    <property type="match status" value="1"/>
</dbReference>
<evidence type="ECO:0000256" key="6">
    <source>
        <dbReference type="PROSITE-ProRule" id="PRU10141"/>
    </source>
</evidence>
<proteinExistence type="inferred from homology"/>
<dbReference type="SUPFAM" id="SSF56112">
    <property type="entry name" value="Protein kinase-like (PK-like)"/>
    <property type="match status" value="1"/>
</dbReference>
<evidence type="ECO:0000256" key="7">
    <source>
        <dbReference type="RuleBase" id="RU000304"/>
    </source>
</evidence>
<evidence type="ECO:0000259" key="9">
    <source>
        <dbReference type="PROSITE" id="PS50011"/>
    </source>
</evidence>
<evidence type="ECO:0000256" key="1">
    <source>
        <dbReference type="ARBA" id="ARBA00022527"/>
    </source>
</evidence>
<accession>A0A9W6ZS40</accession>
<dbReference type="InterPro" id="IPR000961">
    <property type="entry name" value="AGC-kinase_C"/>
</dbReference>
<comment type="caution">
    <text evidence="11">The sequence shown here is derived from an EMBL/GenBank/DDBJ whole genome shotgun (WGS) entry which is preliminary data.</text>
</comment>
<dbReference type="InterPro" id="IPR017441">
    <property type="entry name" value="Protein_kinase_ATP_BS"/>
</dbReference>
<evidence type="ECO:0000256" key="4">
    <source>
        <dbReference type="ARBA" id="ARBA00022777"/>
    </source>
</evidence>
<evidence type="ECO:0000256" key="8">
    <source>
        <dbReference type="SAM" id="MobiDB-lite"/>
    </source>
</evidence>
<dbReference type="Pfam" id="PF00069">
    <property type="entry name" value="Pkinase"/>
    <property type="match status" value="1"/>
</dbReference>
<keyword evidence="3 6" id="KW-0547">Nucleotide-binding</keyword>
<feature type="domain" description="Protein kinase" evidence="9">
    <location>
        <begin position="139"/>
        <end position="398"/>
    </location>
</feature>
<dbReference type="Proteomes" id="UP001162640">
    <property type="component" value="Unassembled WGS sequence"/>
</dbReference>
<dbReference type="SMART" id="SM00220">
    <property type="entry name" value="S_TKc"/>
    <property type="match status" value="1"/>
</dbReference>
<dbReference type="GO" id="GO:0004691">
    <property type="term" value="F:cAMP-dependent protein kinase activity"/>
    <property type="evidence" value="ECO:0007669"/>
    <property type="project" value="TreeGrafter"/>
</dbReference>
<evidence type="ECO:0000313" key="11">
    <source>
        <dbReference type="EMBL" id="GMH57056.1"/>
    </source>
</evidence>
<comment type="similarity">
    <text evidence="7">Belongs to the protein kinase superfamily.</text>
</comment>
<dbReference type="GO" id="GO:0005952">
    <property type="term" value="C:cAMP-dependent protein kinase complex"/>
    <property type="evidence" value="ECO:0007669"/>
    <property type="project" value="TreeGrafter"/>
</dbReference>
<evidence type="ECO:0000256" key="5">
    <source>
        <dbReference type="ARBA" id="ARBA00022840"/>
    </source>
</evidence>
<dbReference type="InterPro" id="IPR011009">
    <property type="entry name" value="Kinase-like_dom_sf"/>
</dbReference>
<keyword evidence="4" id="KW-0418">Kinase</keyword>
<dbReference type="PROSITE" id="PS00107">
    <property type="entry name" value="PROTEIN_KINASE_ATP"/>
    <property type="match status" value="1"/>
</dbReference>
<keyword evidence="2" id="KW-0808">Transferase</keyword>
<dbReference type="Gene3D" id="3.30.200.20">
    <property type="entry name" value="Phosphorylase Kinase, domain 1"/>
    <property type="match status" value="1"/>
</dbReference>
<keyword evidence="5 6" id="KW-0067">ATP-binding</keyword>
<dbReference type="InterPro" id="IPR008271">
    <property type="entry name" value="Ser/Thr_kinase_AS"/>
</dbReference>
<evidence type="ECO:0000256" key="2">
    <source>
        <dbReference type="ARBA" id="ARBA00022679"/>
    </source>
</evidence>
<name>A0A9W6ZS40_9STRA</name>
<reference evidence="12" key="1">
    <citation type="journal article" date="2023" name="Commun. Biol.">
        <title>Genome analysis of Parmales, the sister group of diatoms, reveals the evolutionary specialization of diatoms from phago-mixotrophs to photoautotrophs.</title>
        <authorList>
            <person name="Ban H."/>
            <person name="Sato S."/>
            <person name="Yoshikawa S."/>
            <person name="Yamada K."/>
            <person name="Nakamura Y."/>
            <person name="Ichinomiya M."/>
            <person name="Sato N."/>
            <person name="Blanc-Mathieu R."/>
            <person name="Endo H."/>
            <person name="Kuwata A."/>
            <person name="Ogata H."/>
        </authorList>
    </citation>
    <scope>NUCLEOTIDE SEQUENCE [LARGE SCALE GENOMIC DNA]</scope>
</reference>
<feature type="region of interest" description="Disordered" evidence="8">
    <location>
        <begin position="1"/>
        <end position="93"/>
    </location>
</feature>
<feature type="domain" description="AGC-kinase C-terminal" evidence="10">
    <location>
        <begin position="399"/>
        <end position="452"/>
    </location>
</feature>
<dbReference type="PANTHER" id="PTHR24353">
    <property type="entry name" value="CYCLIC NUCLEOTIDE-DEPENDENT PROTEIN KINASE"/>
    <property type="match status" value="1"/>
</dbReference>
<evidence type="ECO:0000256" key="3">
    <source>
        <dbReference type="ARBA" id="ARBA00022741"/>
    </source>
</evidence>
<sequence length="452" mass="50983">MGCSSSAPKESYVFRYAGDAPPPGQEPKNGKIVAGSGEEPKQKERSTQESAKDNEPQQRKSAPQLNNAVSKMRKSSSARAGGSKARDRFKMAKQASAGAEAFNMAGKARNKRIKRKNTSPYGWIAKDMHLGPHCSMDKFDVKRVIGTGLMGTVALCKFKKDDTWCALKMIKKDYVCRHKDGRHVHAERKLLNMADSPFICSLFGTFQDKKFIYFVLEYAAGGELFSRLHNKKGVFGAQTSKFYLAEILLALKHVHACGYAYRDLKPENIMLDEEGHCKLIDFGFAAKPDKEGLLHTNVGTPAYLSPEQLNHKKTGGYRMYIDWWAYGCLMFEFMTGSTPFCKNFKESSYEIYLKVLKGKINFPGYFDKDAKDLVKQLTTADVDKRIKDPEPIKNHAWFSGVDWQKVSHREAVPPHVPKLKETGDCHYFDQYGEIDTTEKEPSKIDPSVFNGF</sequence>
<protein>
    <submittedName>
        <fullName evidence="11">Uncharacterized protein</fullName>
    </submittedName>
</protein>
<dbReference type="PROSITE" id="PS51285">
    <property type="entry name" value="AGC_KINASE_CTER"/>
    <property type="match status" value="1"/>
</dbReference>
<dbReference type="AlphaFoldDB" id="A0A9W6ZS40"/>
<dbReference type="GO" id="GO:0005524">
    <property type="term" value="F:ATP binding"/>
    <property type="evidence" value="ECO:0007669"/>
    <property type="project" value="UniProtKB-UniRule"/>
</dbReference>
<evidence type="ECO:0000259" key="10">
    <source>
        <dbReference type="PROSITE" id="PS51285"/>
    </source>
</evidence>
<evidence type="ECO:0000313" key="12">
    <source>
        <dbReference type="Proteomes" id="UP001162640"/>
    </source>
</evidence>
<dbReference type="InterPro" id="IPR000719">
    <property type="entry name" value="Prot_kinase_dom"/>
</dbReference>
<feature type="compositionally biased region" description="Basic and acidic residues" evidence="8">
    <location>
        <begin position="38"/>
        <end position="58"/>
    </location>
</feature>
<gene>
    <name evidence="11" type="ORF">TL16_g02278</name>
</gene>
<feature type="compositionally biased region" description="Polar residues" evidence="8">
    <location>
        <begin position="59"/>
        <end position="69"/>
    </location>
</feature>